<keyword evidence="3" id="KW-1185">Reference proteome</keyword>
<dbReference type="AlphaFoldDB" id="A0A813E6Q0"/>
<protein>
    <submittedName>
        <fullName evidence="1">Uncharacterized protein</fullName>
    </submittedName>
</protein>
<evidence type="ECO:0000313" key="2">
    <source>
        <dbReference type="EMBL" id="CAE8654318.1"/>
    </source>
</evidence>
<dbReference type="EMBL" id="CAJNNW010012469">
    <property type="protein sequence ID" value="CAE8654318.1"/>
    <property type="molecule type" value="Genomic_DNA"/>
</dbReference>
<gene>
    <name evidence="1" type="ORF">PGLA1383_LOCUS12905</name>
    <name evidence="2" type="ORF">PGLA2088_LOCUS10956</name>
</gene>
<accession>A0A813E6Q0</accession>
<dbReference type="OrthoDB" id="432134at2759"/>
<name>A0A813E6Q0_POLGL</name>
<evidence type="ECO:0000313" key="3">
    <source>
        <dbReference type="Proteomes" id="UP000654075"/>
    </source>
</evidence>
<reference evidence="1" key="1">
    <citation type="submission" date="2021-02" db="EMBL/GenBank/DDBJ databases">
        <authorList>
            <person name="Dougan E. K."/>
            <person name="Rhodes N."/>
            <person name="Thang M."/>
            <person name="Chan C."/>
        </authorList>
    </citation>
    <scope>NUCLEOTIDE SEQUENCE</scope>
</reference>
<sequence>MAAAGNPLVAKVLGRYPDVNGLEFPPDTVDWTEMEIDLFIGSGGFLKPKRKKAVPVVAATPSLSPSTAGYSSSAPVLAPVTPPASALQTAAASTAKVLAVPNGVSSATPAASAAATAAEPAVAASTSAVPPWQSPVVADIVRVQRKFLQAEVELMQTEGKQWVVPLTTFMEDVGPRGLRMVAALNKCERSRSAALMKGANFDLRVLKETYGTGILLREFALEVASLEHSDIMSVLWCETCIELPCSPFIPMTQALVPASGGTAVCTGRFNLVLVDMQTMSVVNDTNVYERVAVPLRQSLGIPKPSGKEGVPKFPRIYPSRGRPFAPQQLMKTNVTLLPSDCDMYRVIFHPEVASICERVNFSCGLGFREEPGVAIYANLSKPASAGTCFEVFVFIEHADGQARALYLFANKGGSGAAAVTMAVFGVYGPPPGRLASEDVSACAATKFALLHGFAALGKAGGTDKDIDLSKCSRSS</sequence>
<proteinExistence type="predicted"/>
<dbReference type="Proteomes" id="UP000626109">
    <property type="component" value="Unassembled WGS sequence"/>
</dbReference>
<comment type="caution">
    <text evidence="1">The sequence shown here is derived from an EMBL/GenBank/DDBJ whole genome shotgun (WGS) entry which is preliminary data.</text>
</comment>
<organism evidence="1 3">
    <name type="scientific">Polarella glacialis</name>
    <name type="common">Dinoflagellate</name>
    <dbReference type="NCBI Taxonomy" id="89957"/>
    <lineage>
        <taxon>Eukaryota</taxon>
        <taxon>Sar</taxon>
        <taxon>Alveolata</taxon>
        <taxon>Dinophyceae</taxon>
        <taxon>Suessiales</taxon>
        <taxon>Suessiaceae</taxon>
        <taxon>Polarella</taxon>
    </lineage>
</organism>
<evidence type="ECO:0000313" key="1">
    <source>
        <dbReference type="EMBL" id="CAE8594349.1"/>
    </source>
</evidence>
<dbReference type="EMBL" id="CAJNNV010006975">
    <property type="protein sequence ID" value="CAE8594349.1"/>
    <property type="molecule type" value="Genomic_DNA"/>
</dbReference>
<dbReference type="Proteomes" id="UP000654075">
    <property type="component" value="Unassembled WGS sequence"/>
</dbReference>